<evidence type="ECO:0000313" key="3">
    <source>
        <dbReference type="Proteomes" id="UP000321157"/>
    </source>
</evidence>
<dbReference type="GO" id="GO:0006813">
    <property type="term" value="P:potassium ion transport"/>
    <property type="evidence" value="ECO:0007669"/>
    <property type="project" value="InterPro"/>
</dbReference>
<sequence>MFYIDGTYVMRQFHVTEAHIGIVNIALKELNLAQQDVKIMNRKRNNHIIKNPTGNTTVQPGDKVLVYGDIENIRKFFILSGGIQTRDTMKNKIRGLIVYEKRVV</sequence>
<dbReference type="OrthoDB" id="369355at2"/>
<dbReference type="EMBL" id="BJXX01000151">
    <property type="protein sequence ID" value="GEN35767.1"/>
    <property type="molecule type" value="Genomic_DNA"/>
</dbReference>
<dbReference type="AlphaFoldDB" id="A0A511VA16"/>
<dbReference type="Gene3D" id="3.30.70.1450">
    <property type="entry name" value="Regulator of K+ conductance, C-terminal domain"/>
    <property type="match status" value="1"/>
</dbReference>
<dbReference type="GO" id="GO:0008324">
    <property type="term" value="F:monoatomic cation transmembrane transporter activity"/>
    <property type="evidence" value="ECO:0007669"/>
    <property type="project" value="InterPro"/>
</dbReference>
<dbReference type="RefSeq" id="WP_146811287.1">
    <property type="nucleotide sequence ID" value="NZ_BJXX01000151.1"/>
</dbReference>
<protein>
    <recommendedName>
        <fullName evidence="1">RCK C-terminal domain-containing protein</fullName>
    </recommendedName>
</protein>
<proteinExistence type="predicted"/>
<comment type="caution">
    <text evidence="2">The sequence shown here is derived from an EMBL/GenBank/DDBJ whole genome shotgun (WGS) entry which is preliminary data.</text>
</comment>
<reference evidence="2 3" key="1">
    <citation type="submission" date="2019-07" db="EMBL/GenBank/DDBJ databases">
        <title>Whole genome shotgun sequence of Aneurinibacillus danicus NBRC 102444.</title>
        <authorList>
            <person name="Hosoyama A."/>
            <person name="Uohara A."/>
            <person name="Ohji S."/>
            <person name="Ichikawa N."/>
        </authorList>
    </citation>
    <scope>NUCLEOTIDE SEQUENCE [LARGE SCALE GENOMIC DNA]</scope>
    <source>
        <strain evidence="2 3">NBRC 102444</strain>
    </source>
</reference>
<dbReference type="SUPFAM" id="SSF116726">
    <property type="entry name" value="TrkA C-terminal domain-like"/>
    <property type="match status" value="1"/>
</dbReference>
<evidence type="ECO:0000259" key="1">
    <source>
        <dbReference type="PROSITE" id="PS51202"/>
    </source>
</evidence>
<gene>
    <name evidence="2" type="ORF">ADA01nite_32270</name>
</gene>
<organism evidence="2 3">
    <name type="scientific">Aneurinibacillus danicus</name>
    <dbReference type="NCBI Taxonomy" id="267746"/>
    <lineage>
        <taxon>Bacteria</taxon>
        <taxon>Bacillati</taxon>
        <taxon>Bacillota</taxon>
        <taxon>Bacilli</taxon>
        <taxon>Bacillales</taxon>
        <taxon>Paenibacillaceae</taxon>
        <taxon>Aneurinibacillus group</taxon>
        <taxon>Aneurinibacillus</taxon>
    </lineage>
</organism>
<evidence type="ECO:0000313" key="2">
    <source>
        <dbReference type="EMBL" id="GEN35767.1"/>
    </source>
</evidence>
<dbReference type="InterPro" id="IPR006037">
    <property type="entry name" value="RCK_C"/>
</dbReference>
<accession>A0A511VA16</accession>
<dbReference type="Pfam" id="PF02080">
    <property type="entry name" value="TrkA_C"/>
    <property type="match status" value="1"/>
</dbReference>
<dbReference type="PROSITE" id="PS51202">
    <property type="entry name" value="RCK_C"/>
    <property type="match status" value="1"/>
</dbReference>
<dbReference type="InterPro" id="IPR036721">
    <property type="entry name" value="RCK_C_sf"/>
</dbReference>
<feature type="domain" description="RCK C-terminal" evidence="1">
    <location>
        <begin position="1"/>
        <end position="82"/>
    </location>
</feature>
<keyword evidence="3" id="KW-1185">Reference proteome</keyword>
<dbReference type="Proteomes" id="UP000321157">
    <property type="component" value="Unassembled WGS sequence"/>
</dbReference>
<name>A0A511VA16_9BACL</name>